<evidence type="ECO:0000256" key="1">
    <source>
        <dbReference type="SAM" id="SignalP"/>
    </source>
</evidence>
<dbReference type="Proteomes" id="UP000261174">
    <property type="component" value="Unassembled WGS sequence"/>
</dbReference>
<name>A0A3E1P2Q6_9BACT</name>
<evidence type="ECO:0000313" key="2">
    <source>
        <dbReference type="EMBL" id="RFM34476.1"/>
    </source>
</evidence>
<sequence>MKKTFLFLVFLLFANTTNTFAQSLGEQLRTFRDAVYQRDKAKTKQFFKLPISDPGPHFWTAASMNAKGTTQTHLEKLAEKHYPLTEELFTLYFDQIFHKKFITSFLKLKTKDLQEIGETSTPEFSDDQINFYYMLAKYDADTGKLTLSIIGHSKGGEDENGGEYAYIYQFNIVNGQLRFDNLSMAG</sequence>
<evidence type="ECO:0000313" key="3">
    <source>
        <dbReference type="Proteomes" id="UP000261174"/>
    </source>
</evidence>
<protein>
    <recommendedName>
        <fullName evidence="4">DUF4919 domain-containing protein</fullName>
    </recommendedName>
</protein>
<gene>
    <name evidence="2" type="ORF">DXN04_14465</name>
</gene>
<dbReference type="RefSeq" id="WP_116854059.1">
    <property type="nucleotide sequence ID" value="NZ_QTJV01000004.1"/>
</dbReference>
<accession>A0A3E1P2Q6</accession>
<dbReference type="OrthoDB" id="763908at2"/>
<dbReference type="EMBL" id="QTJV01000004">
    <property type="protein sequence ID" value="RFM34476.1"/>
    <property type="molecule type" value="Genomic_DNA"/>
</dbReference>
<proteinExistence type="predicted"/>
<feature type="chain" id="PRO_5017534762" description="DUF4919 domain-containing protein" evidence="1">
    <location>
        <begin position="22"/>
        <end position="186"/>
    </location>
</feature>
<dbReference type="AlphaFoldDB" id="A0A3E1P2Q6"/>
<feature type="signal peptide" evidence="1">
    <location>
        <begin position="1"/>
        <end position="21"/>
    </location>
</feature>
<organism evidence="2 3">
    <name type="scientific">Chitinophaga silvisoli</name>
    <dbReference type="NCBI Taxonomy" id="2291814"/>
    <lineage>
        <taxon>Bacteria</taxon>
        <taxon>Pseudomonadati</taxon>
        <taxon>Bacteroidota</taxon>
        <taxon>Chitinophagia</taxon>
        <taxon>Chitinophagales</taxon>
        <taxon>Chitinophagaceae</taxon>
        <taxon>Chitinophaga</taxon>
    </lineage>
</organism>
<reference evidence="2 3" key="1">
    <citation type="submission" date="2018-08" db="EMBL/GenBank/DDBJ databases">
        <title>Chitinophaga sp. K20C18050901, a novel bacterium isolated from forest soil.</title>
        <authorList>
            <person name="Wang C."/>
        </authorList>
    </citation>
    <scope>NUCLEOTIDE SEQUENCE [LARGE SCALE GENOMIC DNA]</scope>
    <source>
        <strain evidence="2 3">K20C18050901</strain>
    </source>
</reference>
<keyword evidence="3" id="KW-1185">Reference proteome</keyword>
<comment type="caution">
    <text evidence="2">The sequence shown here is derived from an EMBL/GenBank/DDBJ whole genome shotgun (WGS) entry which is preliminary data.</text>
</comment>
<evidence type="ECO:0008006" key="4">
    <source>
        <dbReference type="Google" id="ProtNLM"/>
    </source>
</evidence>
<keyword evidence="1" id="KW-0732">Signal</keyword>